<dbReference type="InParanoid" id="D7DR39"/>
<dbReference type="GO" id="GO:0006782">
    <property type="term" value="P:protoporphyrinogen IX biosynthetic process"/>
    <property type="evidence" value="ECO:0007669"/>
    <property type="project" value="UniProtKB-UniRule"/>
</dbReference>
<dbReference type="KEGG" id="mvo:Mvol_1661"/>
<dbReference type="InterPro" id="IPR036108">
    <property type="entry name" value="4pyrrol_syn_uPrphyn_synt_sf"/>
</dbReference>
<accession>D7DR39</accession>
<evidence type="ECO:0000256" key="2">
    <source>
        <dbReference type="ARBA" id="ARBA00008133"/>
    </source>
</evidence>
<dbReference type="PANTHER" id="PTHR38042">
    <property type="entry name" value="UROPORPHYRINOGEN-III SYNTHASE, CHLOROPLASTIC"/>
    <property type="match status" value="1"/>
</dbReference>
<evidence type="ECO:0000256" key="6">
    <source>
        <dbReference type="ARBA" id="ARBA00048617"/>
    </source>
</evidence>
<dbReference type="HOGENOM" id="CLU_011276_9_5_2"/>
<keyword evidence="4 7" id="KW-0456">Lyase</keyword>
<evidence type="ECO:0000313" key="10">
    <source>
        <dbReference type="Proteomes" id="UP000007722"/>
    </source>
</evidence>
<organism evidence="9 10">
    <name type="scientific">Methanococcus voltae (strain ATCC BAA-1334 / A3)</name>
    <dbReference type="NCBI Taxonomy" id="456320"/>
    <lineage>
        <taxon>Archaea</taxon>
        <taxon>Methanobacteriati</taxon>
        <taxon>Methanobacteriota</taxon>
        <taxon>Methanomada group</taxon>
        <taxon>Methanococci</taxon>
        <taxon>Methanococcales</taxon>
        <taxon>Methanococcaceae</taxon>
        <taxon>Methanococcus</taxon>
    </lineage>
</organism>
<dbReference type="Pfam" id="PF02602">
    <property type="entry name" value="HEM4"/>
    <property type="match status" value="1"/>
</dbReference>
<comment type="function">
    <text evidence="7">Catalyzes cyclization of the linear tetrapyrrole, hydroxymethylbilane, to the macrocyclic uroporphyrinogen III.</text>
</comment>
<gene>
    <name evidence="9" type="ordered locus">Mvol_1661</name>
</gene>
<dbReference type="EC" id="4.2.1.75" evidence="3 7"/>
<evidence type="ECO:0000256" key="4">
    <source>
        <dbReference type="ARBA" id="ARBA00023239"/>
    </source>
</evidence>
<protein>
    <recommendedName>
        <fullName evidence="3 7">Uroporphyrinogen-III synthase</fullName>
        <ecNumber evidence="3 7">4.2.1.75</ecNumber>
    </recommendedName>
</protein>
<keyword evidence="10" id="KW-1185">Reference proteome</keyword>
<dbReference type="PANTHER" id="PTHR38042:SF1">
    <property type="entry name" value="UROPORPHYRINOGEN-III SYNTHASE, CHLOROPLASTIC"/>
    <property type="match status" value="1"/>
</dbReference>
<dbReference type="Proteomes" id="UP000007722">
    <property type="component" value="Chromosome"/>
</dbReference>
<evidence type="ECO:0000313" key="9">
    <source>
        <dbReference type="EMBL" id="ADI37316.1"/>
    </source>
</evidence>
<dbReference type="InterPro" id="IPR003754">
    <property type="entry name" value="4pyrrol_synth_uPrphyn_synth"/>
</dbReference>
<dbReference type="EMBL" id="CP002057">
    <property type="protein sequence ID" value="ADI37316.1"/>
    <property type="molecule type" value="Genomic_DNA"/>
</dbReference>
<dbReference type="Gene3D" id="3.40.50.10090">
    <property type="match status" value="2"/>
</dbReference>
<dbReference type="CDD" id="cd06578">
    <property type="entry name" value="HemD"/>
    <property type="match status" value="1"/>
</dbReference>
<dbReference type="FunCoup" id="D7DR39">
    <property type="interactions" value="97"/>
</dbReference>
<name>D7DR39_METV3</name>
<evidence type="ECO:0000256" key="3">
    <source>
        <dbReference type="ARBA" id="ARBA00013109"/>
    </source>
</evidence>
<comment type="catalytic activity">
    <reaction evidence="6 7">
        <text>hydroxymethylbilane = uroporphyrinogen III + H2O</text>
        <dbReference type="Rhea" id="RHEA:18965"/>
        <dbReference type="ChEBI" id="CHEBI:15377"/>
        <dbReference type="ChEBI" id="CHEBI:57308"/>
        <dbReference type="ChEBI" id="CHEBI:57845"/>
        <dbReference type="EC" id="4.2.1.75"/>
    </reaction>
</comment>
<comment type="similarity">
    <text evidence="2 7">Belongs to the uroporphyrinogen-III synthase family.</text>
</comment>
<dbReference type="AlphaFoldDB" id="D7DR39"/>
<evidence type="ECO:0000256" key="5">
    <source>
        <dbReference type="ARBA" id="ARBA00023244"/>
    </source>
</evidence>
<feature type="domain" description="Tetrapyrrole biosynthesis uroporphyrinogen III synthase" evidence="8">
    <location>
        <begin position="16"/>
        <end position="234"/>
    </location>
</feature>
<dbReference type="OrthoDB" id="15395at2157"/>
<reference evidence="9 10" key="1">
    <citation type="submission" date="2010-05" db="EMBL/GenBank/DDBJ databases">
        <title>Complete sequence of Methanococcus voltae A3.</title>
        <authorList>
            <consortium name="US DOE Joint Genome Institute"/>
            <person name="Lucas S."/>
            <person name="Copeland A."/>
            <person name="Lapidus A."/>
            <person name="Cheng J.-F."/>
            <person name="Bruce D."/>
            <person name="Goodwin L."/>
            <person name="Pitluck S."/>
            <person name="Lowry S."/>
            <person name="Clum A."/>
            <person name="Land M."/>
            <person name="Hauser L."/>
            <person name="Kyrpides N."/>
            <person name="Mikhailova N."/>
            <person name="Whitman W.B."/>
            <person name="Woyke T."/>
        </authorList>
    </citation>
    <scope>NUCLEOTIDE SEQUENCE [LARGE SCALE GENOMIC DNA]</scope>
    <source>
        <strain evidence="10">ATCC BAA-1334 / A3</strain>
    </source>
</reference>
<evidence type="ECO:0000256" key="1">
    <source>
        <dbReference type="ARBA" id="ARBA00004772"/>
    </source>
</evidence>
<dbReference type="InterPro" id="IPR039793">
    <property type="entry name" value="UROS/Hem4"/>
</dbReference>
<keyword evidence="5 7" id="KW-0627">Porphyrin biosynthesis</keyword>
<dbReference type="STRING" id="456320.Mvol_1661"/>
<dbReference type="SUPFAM" id="SSF69618">
    <property type="entry name" value="HemD-like"/>
    <property type="match status" value="1"/>
</dbReference>
<sequence>MKVLITRPKQKAKNFSDMLIENGFEPLILPTLELSFKKVDVSLDNYDWIVFTSPRGIEGLFKNLTEIQKSQIKDKKIGVIGIETAKEFKKIFNFDPDLVPNSYTAENLLEALKKVVKPGEKILIPTTPATRDVLVKNLNADLLFVYSSEEPKDISENLDNLKELLKNTGSDNLILTFTSGLTAKNFFKHVDDELMNLFKKCKVVSIGPITKENVDKFGFDSLMPEKTYTIDGMMELIKNLKN</sequence>
<evidence type="ECO:0000256" key="7">
    <source>
        <dbReference type="RuleBase" id="RU366031"/>
    </source>
</evidence>
<evidence type="ECO:0000259" key="8">
    <source>
        <dbReference type="Pfam" id="PF02602"/>
    </source>
</evidence>
<proteinExistence type="inferred from homology"/>
<dbReference type="GO" id="GO:0006780">
    <property type="term" value="P:uroporphyrinogen III biosynthetic process"/>
    <property type="evidence" value="ECO:0007669"/>
    <property type="project" value="UniProtKB-UniRule"/>
</dbReference>
<dbReference type="GO" id="GO:0004852">
    <property type="term" value="F:uroporphyrinogen-III synthase activity"/>
    <property type="evidence" value="ECO:0007669"/>
    <property type="project" value="UniProtKB-UniRule"/>
</dbReference>
<dbReference type="eggNOG" id="arCOG02048">
    <property type="taxonomic scope" value="Archaea"/>
</dbReference>
<comment type="pathway">
    <text evidence="1 7">Porphyrin-containing compound metabolism; protoporphyrin-IX biosynthesis; coproporphyrinogen-III from 5-aminolevulinate: step 3/4.</text>
</comment>